<comment type="caution">
    <text evidence="7">The sequence shown here is derived from an EMBL/GenBank/DDBJ whole genome shotgun (WGS) entry which is preliminary data.</text>
</comment>
<gene>
    <name evidence="7" type="ORF">JBF12_05945</name>
</gene>
<dbReference type="SMART" id="SM01294">
    <property type="entry name" value="PKS_PP_betabranch"/>
    <property type="match status" value="1"/>
</dbReference>
<feature type="non-terminal residue" evidence="7">
    <location>
        <position position="1"/>
    </location>
</feature>
<sequence length="141" mass="15017">LRTLVRGQHRPTAHTSAQPEDDAPSLAEQLAALDPTQRHQRLTELVRAEAAAVLGHPTPDAVGPDDALFEIGFDSLTAVELRNRLNAAAGLQLAAAMLFDYPTPSMAAEHLQDQLALGAATTDTDVAAREAAEDDDQSTER</sequence>
<dbReference type="Pfam" id="PF00550">
    <property type="entry name" value="PP-binding"/>
    <property type="match status" value="1"/>
</dbReference>
<keyword evidence="2" id="KW-0597">Phosphoprotein</keyword>
<evidence type="ECO:0000313" key="7">
    <source>
        <dbReference type="EMBL" id="MBI0312551.1"/>
    </source>
</evidence>
<dbReference type="PROSITE" id="PS00012">
    <property type="entry name" value="PHOSPHOPANTETHEINE"/>
    <property type="match status" value="1"/>
</dbReference>
<dbReference type="InterPro" id="IPR050091">
    <property type="entry name" value="PKS_NRPS_Biosynth_Enz"/>
</dbReference>
<evidence type="ECO:0000256" key="2">
    <source>
        <dbReference type="ARBA" id="ARBA00022553"/>
    </source>
</evidence>
<feature type="region of interest" description="Disordered" evidence="5">
    <location>
        <begin position="122"/>
        <end position="141"/>
    </location>
</feature>
<dbReference type="InterPro" id="IPR006162">
    <property type="entry name" value="Ppantetheine_attach_site"/>
</dbReference>
<proteinExistence type="predicted"/>
<dbReference type="SUPFAM" id="SSF47336">
    <property type="entry name" value="ACP-like"/>
    <property type="match status" value="1"/>
</dbReference>
<feature type="region of interest" description="Disordered" evidence="5">
    <location>
        <begin position="1"/>
        <end position="23"/>
    </location>
</feature>
<reference evidence="7 8" key="1">
    <citation type="submission" date="2020-12" db="EMBL/GenBank/DDBJ databases">
        <authorList>
            <person name="Kusuma A.B."/>
            <person name="Nouioui I."/>
            <person name="Goodfellow M."/>
        </authorList>
    </citation>
    <scope>NUCLEOTIDE SEQUENCE [LARGE SCALE GENOMIC DNA]</scope>
    <source>
        <strain evidence="7 8">DSM 41764</strain>
    </source>
</reference>
<organism evidence="7 8">
    <name type="scientific">Streptomyces javensis</name>
    <dbReference type="NCBI Taxonomy" id="114698"/>
    <lineage>
        <taxon>Bacteria</taxon>
        <taxon>Bacillati</taxon>
        <taxon>Actinomycetota</taxon>
        <taxon>Actinomycetes</taxon>
        <taxon>Kitasatosporales</taxon>
        <taxon>Streptomycetaceae</taxon>
        <taxon>Streptomyces</taxon>
        <taxon>Streptomyces violaceusniger group</taxon>
    </lineage>
</organism>
<evidence type="ECO:0000313" key="8">
    <source>
        <dbReference type="Proteomes" id="UP000638849"/>
    </source>
</evidence>
<feature type="domain" description="Carrier" evidence="6">
    <location>
        <begin position="40"/>
        <end position="115"/>
    </location>
</feature>
<evidence type="ECO:0000256" key="4">
    <source>
        <dbReference type="ARBA" id="ARBA00023268"/>
    </source>
</evidence>
<keyword evidence="1" id="KW-0596">Phosphopantetheine</keyword>
<dbReference type="PANTHER" id="PTHR43775">
    <property type="entry name" value="FATTY ACID SYNTHASE"/>
    <property type="match status" value="1"/>
</dbReference>
<keyword evidence="8" id="KW-1185">Reference proteome</keyword>
<dbReference type="PROSITE" id="PS50075">
    <property type="entry name" value="CARRIER"/>
    <property type="match status" value="1"/>
</dbReference>
<evidence type="ECO:0000259" key="6">
    <source>
        <dbReference type="PROSITE" id="PS50075"/>
    </source>
</evidence>
<dbReference type="EMBL" id="JAEEAQ010000034">
    <property type="protein sequence ID" value="MBI0312551.1"/>
    <property type="molecule type" value="Genomic_DNA"/>
</dbReference>
<accession>A0ABS0R588</accession>
<name>A0ABS0R588_9ACTN</name>
<dbReference type="Gene3D" id="1.10.1200.10">
    <property type="entry name" value="ACP-like"/>
    <property type="match status" value="1"/>
</dbReference>
<dbReference type="InterPro" id="IPR020806">
    <property type="entry name" value="PKS_PP-bd"/>
</dbReference>
<evidence type="ECO:0000256" key="5">
    <source>
        <dbReference type="SAM" id="MobiDB-lite"/>
    </source>
</evidence>
<evidence type="ECO:0000256" key="3">
    <source>
        <dbReference type="ARBA" id="ARBA00022679"/>
    </source>
</evidence>
<protein>
    <submittedName>
        <fullName evidence="7">Acyl carrier protein</fullName>
    </submittedName>
</protein>
<keyword evidence="3" id="KW-0808">Transferase</keyword>
<dbReference type="SMART" id="SM00823">
    <property type="entry name" value="PKS_PP"/>
    <property type="match status" value="1"/>
</dbReference>
<dbReference type="Proteomes" id="UP000638849">
    <property type="component" value="Unassembled WGS sequence"/>
</dbReference>
<feature type="compositionally biased region" description="Acidic residues" evidence="5">
    <location>
        <begin position="132"/>
        <end position="141"/>
    </location>
</feature>
<dbReference type="InterPro" id="IPR009081">
    <property type="entry name" value="PP-bd_ACP"/>
</dbReference>
<evidence type="ECO:0000256" key="1">
    <source>
        <dbReference type="ARBA" id="ARBA00022450"/>
    </source>
</evidence>
<dbReference type="RefSeq" id="WP_198275783.1">
    <property type="nucleotide sequence ID" value="NZ_JAEEAQ010000034.1"/>
</dbReference>
<dbReference type="InterPro" id="IPR036736">
    <property type="entry name" value="ACP-like_sf"/>
</dbReference>
<keyword evidence="4" id="KW-0511">Multifunctional enzyme</keyword>
<dbReference type="PANTHER" id="PTHR43775:SF51">
    <property type="entry name" value="INACTIVE PHENOLPHTHIOCEROL SYNTHESIS POLYKETIDE SYNTHASE TYPE I PKS1-RELATED"/>
    <property type="match status" value="1"/>
</dbReference>